<feature type="binding site" evidence="10">
    <location>
        <position position="425"/>
    </location>
    <ligand>
        <name>pyridoxal 5'-phosphate</name>
        <dbReference type="ChEBI" id="CHEBI:597326"/>
    </ligand>
</feature>
<evidence type="ECO:0000256" key="8">
    <source>
        <dbReference type="ARBA" id="ARBA00051308"/>
    </source>
</evidence>
<comment type="cofactor">
    <cofactor evidence="1 10">
        <name>pyridoxal 5'-phosphate</name>
        <dbReference type="ChEBI" id="CHEBI:597326"/>
    </cofactor>
</comment>
<feature type="binding site" evidence="10">
    <location>
        <position position="257"/>
    </location>
    <ligand>
        <name>pyridoxal 5'-phosphate</name>
        <dbReference type="ChEBI" id="CHEBI:597326"/>
    </ligand>
</feature>
<feature type="transmembrane region" description="Helical" evidence="11">
    <location>
        <begin position="47"/>
        <end position="67"/>
    </location>
</feature>
<dbReference type="UniPathway" id="UPA00253">
    <property type="reaction ID" value="UER00329"/>
</dbReference>
<dbReference type="AlphaFoldDB" id="A0A8D0DE30"/>
<dbReference type="Gene3D" id="3.90.1150.10">
    <property type="entry name" value="Aspartate Aminotransferase, domain 1"/>
    <property type="match status" value="1"/>
</dbReference>
<comment type="function">
    <text evidence="9">Catalyzes the cleavage of L-kynurenine (L-Kyn) and L-3-hydroxykynurenine (L-3OHKyn) into anthranilic acid (AA) and 3-hydroxyanthranilic acid (3-OHAA), respectively. Has a preference for the L-3-hydroxy form. Also has cysteine-conjugate-beta-lyase activity.</text>
</comment>
<dbReference type="Proteomes" id="UP000694568">
    <property type="component" value="Unplaced"/>
</dbReference>
<dbReference type="PANTHER" id="PTHR14084">
    <property type="entry name" value="KYNURENINASE"/>
    <property type="match status" value="1"/>
</dbReference>
<feature type="binding site" evidence="10">
    <location>
        <position position="258"/>
    </location>
    <ligand>
        <name>pyridoxal 5'-phosphate</name>
        <dbReference type="ChEBI" id="CHEBI:597326"/>
    </ligand>
</feature>
<keyword evidence="2 10" id="KW-0963">Cytoplasm</keyword>
<dbReference type="Gene3D" id="3.40.640.10">
    <property type="entry name" value="Type I PLP-dependent aspartate aminotransferase-like (Major domain)"/>
    <property type="match status" value="1"/>
</dbReference>
<dbReference type="EC" id="3.7.1.3" evidence="10"/>
<keyword evidence="11" id="KW-0812">Transmembrane</keyword>
<feature type="binding site" evidence="10">
    <location>
        <position position="395"/>
    </location>
    <ligand>
        <name>pyridoxal 5'-phosphate</name>
        <dbReference type="ChEBI" id="CHEBI:597326"/>
    </ligand>
</feature>
<comment type="catalytic activity">
    <reaction evidence="8 10">
        <text>L-kynurenine + H2O = anthranilate + L-alanine + H(+)</text>
        <dbReference type="Rhea" id="RHEA:16813"/>
        <dbReference type="ChEBI" id="CHEBI:15377"/>
        <dbReference type="ChEBI" id="CHEBI:15378"/>
        <dbReference type="ChEBI" id="CHEBI:16567"/>
        <dbReference type="ChEBI" id="CHEBI:57959"/>
        <dbReference type="ChEBI" id="CHEBI:57972"/>
        <dbReference type="EC" id="3.7.1.3"/>
    </reaction>
</comment>
<dbReference type="Pfam" id="PF22580">
    <property type="entry name" value="KYNU_C"/>
    <property type="match status" value="1"/>
</dbReference>
<dbReference type="GeneTree" id="ENSGT00390000008033"/>
<dbReference type="SUPFAM" id="SSF53383">
    <property type="entry name" value="PLP-dependent transferases"/>
    <property type="match status" value="1"/>
</dbReference>
<dbReference type="InterPro" id="IPR010111">
    <property type="entry name" value="Kynureninase"/>
</dbReference>
<dbReference type="HAMAP" id="MF_01970">
    <property type="entry name" value="Kynureninase"/>
    <property type="match status" value="1"/>
</dbReference>
<organism evidence="12 13">
    <name type="scientific">Sander lucioperca</name>
    <name type="common">Pike-perch</name>
    <name type="synonym">Perca lucioperca</name>
    <dbReference type="NCBI Taxonomy" id="283035"/>
    <lineage>
        <taxon>Eukaryota</taxon>
        <taxon>Metazoa</taxon>
        <taxon>Chordata</taxon>
        <taxon>Craniata</taxon>
        <taxon>Vertebrata</taxon>
        <taxon>Euteleostomi</taxon>
        <taxon>Actinopterygii</taxon>
        <taxon>Neopterygii</taxon>
        <taxon>Teleostei</taxon>
        <taxon>Neoteleostei</taxon>
        <taxon>Acanthomorphata</taxon>
        <taxon>Eupercaria</taxon>
        <taxon>Perciformes</taxon>
        <taxon>Percoidei</taxon>
        <taxon>Percidae</taxon>
        <taxon>Luciopercinae</taxon>
        <taxon>Sander</taxon>
    </lineage>
</organism>
<dbReference type="NCBIfam" id="TIGR01814">
    <property type="entry name" value="kynureninase"/>
    <property type="match status" value="1"/>
</dbReference>
<name>A0A8D0DE30_SANLU</name>
<gene>
    <name evidence="10" type="primary">KYNU</name>
    <name evidence="12" type="synonym">kynu</name>
</gene>
<evidence type="ECO:0000313" key="12">
    <source>
        <dbReference type="Ensembl" id="ENSSLUP00000058424.1"/>
    </source>
</evidence>
<evidence type="ECO:0000256" key="1">
    <source>
        <dbReference type="ARBA" id="ARBA00001933"/>
    </source>
</evidence>
<sequence>MLVRNKEVLGGSVKNGEEEVVPAPPSVSSPPFQSCTFPTCTVLMKRYISSLCSCSLLFFASLFSYIFPFSPLNSFRLISLFLYIFEDIVYSLDEDPENQNFAFSPPHFCEVSARPPDPSVMDPLVGSTARETLERVSASLGCGPTDAEVAAHLDQHDALRHLRDQFLVPKIKDLPPSDLSLVDGAEECIYLVGNSLGLQPKTARKYVEEELDKWAKAAIHGHTEGSRPWAWAENNIEELMANVVGAKPEEVALMNGLTVNLHLLLLSFYKPTSGRHKILLEEKAFPSDHYAVESQIRLQGLDPQKSMLLLSPRPGEETLRTDDILEAIEKEGDSIAVVMFSGVQYYTGQLFDMAAITEAGQRKGCYVGFDCAHAAGNAELKLHDWGVDFACWCSYKYINSGAGGLAGAFIHEKHRDTIQPALLGWWGHDLKTRFQMNNVMELQPGVSGFRLSNQPILLVCPLQASLEVFNMTSMQALRRKSLLLTGYLEYLIQHYYSKDAAQPHKAHVHIVTPSDPQQRGCQLSLSFSVPILKIFRELEKRGVACDMREPNVLRVAPVPLYNSFSDVHRFVQTLGSALTAGSQ</sequence>
<dbReference type="Ensembl" id="ENSSLUT00000060107.1">
    <property type="protein sequence ID" value="ENSSLUP00000058424.1"/>
    <property type="gene ID" value="ENSSLUG00000025070.1"/>
</dbReference>
<dbReference type="InterPro" id="IPR015421">
    <property type="entry name" value="PyrdxlP-dep_Trfase_major"/>
</dbReference>
<feature type="modified residue" description="N6-(pyridoxal phosphate)lysine" evidence="10">
    <location>
        <position position="396"/>
    </location>
</feature>
<reference evidence="12" key="1">
    <citation type="submission" date="2025-08" db="UniProtKB">
        <authorList>
            <consortium name="Ensembl"/>
        </authorList>
    </citation>
    <scope>IDENTIFICATION</scope>
</reference>
<evidence type="ECO:0000256" key="5">
    <source>
        <dbReference type="ARBA" id="ARBA00022898"/>
    </source>
</evidence>
<feature type="binding site" evidence="10">
    <location>
        <begin position="285"/>
        <end position="288"/>
    </location>
    <ligand>
        <name>pyridoxal 5'-phosphate</name>
        <dbReference type="ChEBI" id="CHEBI:597326"/>
    </ligand>
</feature>
<dbReference type="UniPathway" id="UPA00334">
    <property type="reaction ID" value="UER00455"/>
</dbReference>
<dbReference type="FunFam" id="3.40.640.10:FF:000031">
    <property type="entry name" value="Kynureninase"/>
    <property type="match status" value="1"/>
</dbReference>
<dbReference type="GO" id="GO:0030170">
    <property type="term" value="F:pyridoxal phosphate binding"/>
    <property type="evidence" value="ECO:0007669"/>
    <property type="project" value="UniProtKB-UniRule"/>
</dbReference>
<dbReference type="InterPro" id="IPR015422">
    <property type="entry name" value="PyrdxlP-dep_Trfase_small"/>
</dbReference>
<dbReference type="GO" id="GO:0034354">
    <property type="term" value="P:'de novo' NAD+ biosynthetic process from L-tryptophan"/>
    <property type="evidence" value="ECO:0007669"/>
    <property type="project" value="UniProtKB-UniRule"/>
</dbReference>
<feature type="binding site" evidence="10">
    <location>
        <position position="370"/>
    </location>
    <ligand>
        <name>pyridoxal 5'-phosphate</name>
        <dbReference type="ChEBI" id="CHEBI:597326"/>
    </ligand>
</feature>
<comment type="similarity">
    <text evidence="10">Belongs to the kynureninase family.</text>
</comment>
<keyword evidence="5 10" id="KW-0663">Pyridoxal phosphate</keyword>
<dbReference type="GO" id="GO:0043420">
    <property type="term" value="P:anthranilate metabolic process"/>
    <property type="evidence" value="ECO:0007669"/>
    <property type="project" value="UniProtKB-UniRule"/>
</dbReference>
<dbReference type="PANTHER" id="PTHR14084:SF0">
    <property type="entry name" value="KYNURENINASE"/>
    <property type="match status" value="1"/>
</dbReference>
<evidence type="ECO:0000256" key="6">
    <source>
        <dbReference type="ARBA" id="ARBA00022990"/>
    </source>
</evidence>
<accession>A0A8D0DE30</accession>
<dbReference type="GO" id="GO:0097053">
    <property type="term" value="P:L-kynurenine catabolic process"/>
    <property type="evidence" value="ECO:0007669"/>
    <property type="project" value="UniProtKB-UniRule"/>
</dbReference>
<keyword evidence="11" id="KW-1133">Transmembrane helix</keyword>
<dbReference type="FunFam" id="3.90.1150.10:FF:000203">
    <property type="entry name" value="Kynureninase"/>
    <property type="match status" value="1"/>
</dbReference>
<evidence type="ECO:0000256" key="10">
    <source>
        <dbReference type="HAMAP-Rule" id="MF_03017"/>
    </source>
</evidence>
<keyword evidence="4 10" id="KW-0378">Hydrolase</keyword>
<dbReference type="InterPro" id="IPR015424">
    <property type="entry name" value="PyrdxlP-dep_Trfase"/>
</dbReference>
<evidence type="ECO:0000256" key="2">
    <source>
        <dbReference type="ARBA" id="ARBA00022490"/>
    </source>
</evidence>
<comment type="subcellular location">
    <subcellularLocation>
        <location evidence="10">Cytoplasm</location>
    </subcellularLocation>
</comment>
<evidence type="ECO:0000256" key="9">
    <source>
        <dbReference type="ARBA" id="ARBA00054033"/>
    </source>
</evidence>
<comment type="subunit">
    <text evidence="10">Homodimer.</text>
</comment>
<comment type="caution">
    <text evidence="10">Lacks conserved residue(s) required for the propagation of feature annotation.</text>
</comment>
<dbReference type="GO" id="GO:0030429">
    <property type="term" value="F:kynureninase activity"/>
    <property type="evidence" value="ECO:0007669"/>
    <property type="project" value="UniProtKB-UniRule"/>
</dbReference>
<feature type="binding site" evidence="10">
    <location>
        <position position="341"/>
    </location>
    <ligand>
        <name>pyridoxal 5'-phosphate</name>
        <dbReference type="ChEBI" id="CHEBI:597326"/>
    </ligand>
</feature>
<evidence type="ECO:0000256" key="11">
    <source>
        <dbReference type="SAM" id="Phobius"/>
    </source>
</evidence>
<comment type="catalytic activity">
    <reaction evidence="7">
        <text>3-hydroxy-L-kynurenine + H2O = 3-hydroxyanthranilate + L-alanine + H(+)</text>
        <dbReference type="Rhea" id="RHEA:25143"/>
        <dbReference type="ChEBI" id="CHEBI:15377"/>
        <dbReference type="ChEBI" id="CHEBI:15378"/>
        <dbReference type="ChEBI" id="CHEBI:36559"/>
        <dbReference type="ChEBI" id="CHEBI:57972"/>
        <dbReference type="ChEBI" id="CHEBI:58125"/>
        <dbReference type="EC" id="3.7.1.3"/>
    </reaction>
</comment>
<keyword evidence="13" id="KW-1185">Reference proteome</keyword>
<dbReference type="GO" id="GO:0005737">
    <property type="term" value="C:cytoplasm"/>
    <property type="evidence" value="ECO:0007669"/>
    <property type="project" value="UniProtKB-SubCell"/>
</dbReference>
<evidence type="ECO:0000256" key="7">
    <source>
        <dbReference type="ARBA" id="ARBA00050219"/>
    </source>
</evidence>
<evidence type="ECO:0000313" key="13">
    <source>
        <dbReference type="Proteomes" id="UP000694568"/>
    </source>
</evidence>
<reference evidence="12" key="2">
    <citation type="submission" date="2025-09" db="UniProtKB">
        <authorList>
            <consortium name="Ensembl"/>
        </authorList>
    </citation>
    <scope>IDENTIFICATION</scope>
</reference>
<keyword evidence="3 10" id="KW-0662">Pyridine nucleotide biosynthesis</keyword>
<dbReference type="GO" id="GO:0019441">
    <property type="term" value="P:L-tryptophan catabolic process to kynurenine"/>
    <property type="evidence" value="ECO:0007669"/>
    <property type="project" value="TreeGrafter"/>
</dbReference>
<evidence type="ECO:0000256" key="3">
    <source>
        <dbReference type="ARBA" id="ARBA00022642"/>
    </source>
</evidence>
<comment type="pathway">
    <text evidence="10">Amino-acid degradation; L-kynurenine degradation; L-alanine and anthranilate from L-kynurenine: step 1/1.</text>
</comment>
<proteinExistence type="inferred from homology"/>
<keyword evidence="6" id="KW-0007">Acetylation</keyword>
<evidence type="ECO:0000256" key="4">
    <source>
        <dbReference type="ARBA" id="ARBA00022801"/>
    </source>
</evidence>
<protein>
    <recommendedName>
        <fullName evidence="10">Kynureninase</fullName>
        <ecNumber evidence="10">3.7.1.3</ecNumber>
    </recommendedName>
    <alternativeName>
        <fullName evidence="10">L-kynurenine hydrolase</fullName>
    </alternativeName>
</protein>
<comment type="pathway">
    <text evidence="10">Cofactor biosynthesis; NAD(+) biosynthesis; quinolinate from L-kynurenine: step 2/3.</text>
</comment>
<feature type="binding site" evidence="10">
    <location>
        <position position="373"/>
    </location>
    <ligand>
        <name>pyridoxal 5'-phosphate</name>
        <dbReference type="ChEBI" id="CHEBI:597326"/>
    </ligand>
</feature>
<feature type="binding site" evidence="10">
    <location>
        <position position="453"/>
    </location>
    <ligand>
        <name>pyridoxal 5'-phosphate</name>
        <dbReference type="ChEBI" id="CHEBI:597326"/>
    </ligand>
</feature>
<dbReference type="GO" id="GO:0019805">
    <property type="term" value="P:quinolinate biosynthetic process"/>
    <property type="evidence" value="ECO:0007669"/>
    <property type="project" value="UniProtKB-UniRule"/>
</dbReference>
<keyword evidence="11" id="KW-0472">Membrane</keyword>